<comment type="caution">
    <text evidence="1">The sequence shown here is derived from an EMBL/GenBank/DDBJ whole genome shotgun (WGS) entry which is preliminary data.</text>
</comment>
<dbReference type="InterPro" id="IPR029076">
    <property type="entry name" value="Imm47"/>
</dbReference>
<gene>
    <name evidence="1" type="primary">imm47</name>
    <name evidence="1" type="ORF">U2I54_20490</name>
</gene>
<evidence type="ECO:0000313" key="2">
    <source>
        <dbReference type="Proteomes" id="UP001291930"/>
    </source>
</evidence>
<sequence>MIEGINLMNCLWYGNRPIESISNIKKNILHAKTEKEVLLNVIELFKAGDFSQKQLLIQLMNHTNDESVLNLSIRIFCSIATHEDIRNSNNLTFLASASEYVVDTFSSAAVTSLSMEIIPYLLVLLEEWDEITDTSMIIRDSIGFFINYQDVIGEEVSVDEIGEFYLNYIKKCDMEKYYFYQSPAFPGDLTKILFKRVIRAAHHEEPLKMEFIPSLLSIWTGEKVPANYYAIICNDNYKDFVTYIDAISKRSWESGQKYFYGFKLS</sequence>
<dbReference type="Pfam" id="PF15573">
    <property type="entry name" value="Imm47"/>
    <property type="match status" value="1"/>
</dbReference>
<accession>A0ABU5K142</accession>
<name>A0ABU5K142_9BACI</name>
<dbReference type="Proteomes" id="UP001291930">
    <property type="component" value="Unassembled WGS sequence"/>
</dbReference>
<organism evidence="1 2">
    <name type="scientific">Bacillus bingmayongensis</name>
    <dbReference type="NCBI Taxonomy" id="1150157"/>
    <lineage>
        <taxon>Bacteria</taxon>
        <taxon>Bacillati</taxon>
        <taxon>Bacillota</taxon>
        <taxon>Bacilli</taxon>
        <taxon>Bacillales</taxon>
        <taxon>Bacillaceae</taxon>
        <taxon>Bacillus</taxon>
    </lineage>
</organism>
<dbReference type="EMBL" id="JAXOVW010000060">
    <property type="protein sequence ID" value="MDZ5609378.1"/>
    <property type="molecule type" value="Genomic_DNA"/>
</dbReference>
<reference evidence="2" key="1">
    <citation type="submission" date="2023-11" db="EMBL/GenBank/DDBJ databases">
        <title>Genome Sequence of Bacillus pseudomycoides stain BUPM19.</title>
        <authorList>
            <person name="Farhat A."/>
        </authorList>
    </citation>
    <scope>NUCLEOTIDE SEQUENCE [LARGE SCALE GENOMIC DNA]</scope>
    <source>
        <strain evidence="2">BUPM19</strain>
    </source>
</reference>
<protein>
    <submittedName>
        <fullName evidence="1">Imm47 family immunity protein</fullName>
    </submittedName>
</protein>
<keyword evidence="2" id="KW-1185">Reference proteome</keyword>
<proteinExistence type="predicted"/>
<dbReference type="RefSeq" id="WP_374218854.1">
    <property type="nucleotide sequence ID" value="NZ_JAXOVW010000060.1"/>
</dbReference>
<evidence type="ECO:0000313" key="1">
    <source>
        <dbReference type="EMBL" id="MDZ5609378.1"/>
    </source>
</evidence>